<proteinExistence type="predicted"/>
<accession>A0A369J2B4</accession>
<evidence type="ECO:0000313" key="2">
    <source>
        <dbReference type="Proteomes" id="UP000076154"/>
    </source>
</evidence>
<name>A0A369J2B4_HYPMA</name>
<comment type="caution">
    <text evidence="1">The sequence shown here is derived from an EMBL/GenBank/DDBJ whole genome shotgun (WGS) entry which is preliminary data.</text>
</comment>
<organism evidence="1 2">
    <name type="scientific">Hypsizygus marmoreus</name>
    <name type="common">White beech mushroom</name>
    <name type="synonym">Agaricus marmoreus</name>
    <dbReference type="NCBI Taxonomy" id="39966"/>
    <lineage>
        <taxon>Eukaryota</taxon>
        <taxon>Fungi</taxon>
        <taxon>Dikarya</taxon>
        <taxon>Basidiomycota</taxon>
        <taxon>Agaricomycotina</taxon>
        <taxon>Agaricomycetes</taxon>
        <taxon>Agaricomycetidae</taxon>
        <taxon>Agaricales</taxon>
        <taxon>Tricholomatineae</taxon>
        <taxon>Lyophyllaceae</taxon>
        <taxon>Hypsizygus</taxon>
    </lineage>
</organism>
<dbReference type="AlphaFoldDB" id="A0A369J2B4"/>
<gene>
    <name evidence="1" type="ORF">Hypma_004268</name>
</gene>
<dbReference type="InParanoid" id="A0A369J2B4"/>
<evidence type="ECO:0000313" key="1">
    <source>
        <dbReference type="EMBL" id="RDB15532.1"/>
    </source>
</evidence>
<keyword evidence="2" id="KW-1185">Reference proteome</keyword>
<dbReference type="EMBL" id="LUEZ02000158">
    <property type="protein sequence ID" value="RDB15532.1"/>
    <property type="molecule type" value="Genomic_DNA"/>
</dbReference>
<dbReference type="Proteomes" id="UP000076154">
    <property type="component" value="Unassembled WGS sequence"/>
</dbReference>
<sequence length="74" mass="8189">MYLPNIFSTVTNFRLQSPSPSSFDVLGTSSAAEVSFIRGFSHTYRLPQCHIFYACLISPSVVSKLEPEEPCLSS</sequence>
<reference evidence="1" key="1">
    <citation type="submission" date="2018-04" db="EMBL/GenBank/DDBJ databases">
        <title>Whole genome sequencing of Hypsizygus marmoreus.</title>
        <authorList>
            <person name="Choi I.-G."/>
            <person name="Min B."/>
            <person name="Kim J.-G."/>
            <person name="Kim S."/>
            <person name="Oh Y.-L."/>
            <person name="Kong W.-S."/>
            <person name="Park H."/>
            <person name="Jeong J."/>
            <person name="Song E.-S."/>
        </authorList>
    </citation>
    <scope>NUCLEOTIDE SEQUENCE [LARGE SCALE GENOMIC DNA]</scope>
    <source>
        <strain evidence="1">51987-8</strain>
    </source>
</reference>
<protein>
    <submittedName>
        <fullName evidence="1">Uncharacterized protein</fullName>
    </submittedName>
</protein>